<feature type="non-terminal residue" evidence="1">
    <location>
        <position position="49"/>
    </location>
</feature>
<dbReference type="AlphaFoldDB" id="A0A0F8W996"/>
<reference evidence="1" key="1">
    <citation type="journal article" date="2015" name="Nature">
        <title>Complex archaea that bridge the gap between prokaryotes and eukaryotes.</title>
        <authorList>
            <person name="Spang A."/>
            <person name="Saw J.H."/>
            <person name="Jorgensen S.L."/>
            <person name="Zaremba-Niedzwiedzka K."/>
            <person name="Martijn J."/>
            <person name="Lind A.E."/>
            <person name="van Eijk R."/>
            <person name="Schleper C."/>
            <person name="Guy L."/>
            <person name="Ettema T.J."/>
        </authorList>
    </citation>
    <scope>NUCLEOTIDE SEQUENCE</scope>
</reference>
<sequence>MCVSMLTHCTAPAWPEVESAGVQRVEVLANHTKKSPEVRVRAGLEAMKL</sequence>
<name>A0A0F8W996_9ZZZZ</name>
<organism evidence="1">
    <name type="scientific">marine sediment metagenome</name>
    <dbReference type="NCBI Taxonomy" id="412755"/>
    <lineage>
        <taxon>unclassified sequences</taxon>
        <taxon>metagenomes</taxon>
        <taxon>ecological metagenomes</taxon>
    </lineage>
</organism>
<protein>
    <submittedName>
        <fullName evidence="1">Uncharacterized protein</fullName>
    </submittedName>
</protein>
<proteinExistence type="predicted"/>
<comment type="caution">
    <text evidence="1">The sequence shown here is derived from an EMBL/GenBank/DDBJ whole genome shotgun (WGS) entry which is preliminary data.</text>
</comment>
<dbReference type="EMBL" id="LAZR01066632">
    <property type="protein sequence ID" value="KKK53183.1"/>
    <property type="molecule type" value="Genomic_DNA"/>
</dbReference>
<accession>A0A0F8W996</accession>
<gene>
    <name evidence="1" type="ORF">LCGC14_3097330</name>
</gene>
<evidence type="ECO:0000313" key="1">
    <source>
        <dbReference type="EMBL" id="KKK53183.1"/>
    </source>
</evidence>